<dbReference type="InterPro" id="IPR037056">
    <property type="entry name" value="RNase_H1_N_sf"/>
</dbReference>
<name>A0ABU6VYS2_9FABA</name>
<dbReference type="EMBL" id="JASCZI010157810">
    <property type="protein sequence ID" value="MED6178807.1"/>
    <property type="molecule type" value="Genomic_DNA"/>
</dbReference>
<evidence type="ECO:0000313" key="3">
    <source>
        <dbReference type="EMBL" id="MED6178807.1"/>
    </source>
</evidence>
<accession>A0ABU6VYS2</accession>
<dbReference type="Proteomes" id="UP001341840">
    <property type="component" value="Unassembled WGS sequence"/>
</dbReference>
<evidence type="ECO:0000259" key="2">
    <source>
        <dbReference type="Pfam" id="PF01693"/>
    </source>
</evidence>
<sequence length="139" mass="15728">MYTVSEIVTAIMRSMERKKYNYYAVRKGRVTGIYTSWKEAEKQVKGFRNCDYKGFKSRRDAFKYMNHRHIVDGHVTAAGSSSAADPGSSSAAAGGSQSNPGEEHKEHKEDKESLLIRALEENAKFKEQIATLKRYINSI</sequence>
<protein>
    <recommendedName>
        <fullName evidence="2">Ribonuclease H1 N-terminal domain-containing protein</fullName>
    </recommendedName>
</protein>
<dbReference type="SUPFAM" id="SSF55658">
    <property type="entry name" value="L9 N-domain-like"/>
    <property type="match status" value="1"/>
</dbReference>
<keyword evidence="4" id="KW-1185">Reference proteome</keyword>
<dbReference type="Pfam" id="PF01693">
    <property type="entry name" value="Cauli_VI"/>
    <property type="match status" value="1"/>
</dbReference>
<comment type="caution">
    <text evidence="3">The sequence shown here is derived from an EMBL/GenBank/DDBJ whole genome shotgun (WGS) entry which is preliminary data.</text>
</comment>
<gene>
    <name evidence="3" type="ORF">PIB30_111089</name>
</gene>
<feature type="compositionally biased region" description="Basic and acidic residues" evidence="1">
    <location>
        <begin position="101"/>
        <end position="113"/>
    </location>
</feature>
<proteinExistence type="predicted"/>
<evidence type="ECO:0000256" key="1">
    <source>
        <dbReference type="SAM" id="MobiDB-lite"/>
    </source>
</evidence>
<dbReference type="Gene3D" id="3.40.970.10">
    <property type="entry name" value="Ribonuclease H1, N-terminal domain"/>
    <property type="match status" value="1"/>
</dbReference>
<feature type="region of interest" description="Disordered" evidence="1">
    <location>
        <begin position="76"/>
        <end position="113"/>
    </location>
</feature>
<feature type="compositionally biased region" description="Low complexity" evidence="1">
    <location>
        <begin position="77"/>
        <end position="96"/>
    </location>
</feature>
<dbReference type="InterPro" id="IPR009027">
    <property type="entry name" value="Ribosomal_bL9/RNase_H1_N"/>
</dbReference>
<feature type="domain" description="Ribonuclease H1 N-terminal" evidence="2">
    <location>
        <begin position="22"/>
        <end position="63"/>
    </location>
</feature>
<evidence type="ECO:0000313" key="4">
    <source>
        <dbReference type="Proteomes" id="UP001341840"/>
    </source>
</evidence>
<organism evidence="3 4">
    <name type="scientific">Stylosanthes scabra</name>
    <dbReference type="NCBI Taxonomy" id="79078"/>
    <lineage>
        <taxon>Eukaryota</taxon>
        <taxon>Viridiplantae</taxon>
        <taxon>Streptophyta</taxon>
        <taxon>Embryophyta</taxon>
        <taxon>Tracheophyta</taxon>
        <taxon>Spermatophyta</taxon>
        <taxon>Magnoliopsida</taxon>
        <taxon>eudicotyledons</taxon>
        <taxon>Gunneridae</taxon>
        <taxon>Pentapetalae</taxon>
        <taxon>rosids</taxon>
        <taxon>fabids</taxon>
        <taxon>Fabales</taxon>
        <taxon>Fabaceae</taxon>
        <taxon>Papilionoideae</taxon>
        <taxon>50 kb inversion clade</taxon>
        <taxon>dalbergioids sensu lato</taxon>
        <taxon>Dalbergieae</taxon>
        <taxon>Pterocarpus clade</taxon>
        <taxon>Stylosanthes</taxon>
    </lineage>
</organism>
<dbReference type="InterPro" id="IPR011320">
    <property type="entry name" value="RNase_H1_N"/>
</dbReference>
<reference evidence="3 4" key="1">
    <citation type="journal article" date="2023" name="Plants (Basel)">
        <title>Bridging the Gap: Combining Genomics and Transcriptomics Approaches to Understand Stylosanthes scabra, an Orphan Legume from the Brazilian Caatinga.</title>
        <authorList>
            <person name="Ferreira-Neto J.R.C."/>
            <person name="da Silva M.D."/>
            <person name="Binneck E."/>
            <person name="de Melo N.F."/>
            <person name="da Silva R.H."/>
            <person name="de Melo A.L.T.M."/>
            <person name="Pandolfi V."/>
            <person name="Bustamante F.O."/>
            <person name="Brasileiro-Vidal A.C."/>
            <person name="Benko-Iseppon A.M."/>
        </authorList>
    </citation>
    <scope>NUCLEOTIDE SEQUENCE [LARGE SCALE GENOMIC DNA]</scope>
    <source>
        <tissue evidence="3">Leaves</tissue>
    </source>
</reference>